<dbReference type="Pfam" id="PF25177">
    <property type="entry name" value="Talin_VBS2"/>
    <property type="match status" value="1"/>
</dbReference>
<evidence type="ECO:0000256" key="4">
    <source>
        <dbReference type="SAM" id="MobiDB-lite"/>
    </source>
</evidence>
<dbReference type="PROSITE" id="PS00660">
    <property type="entry name" value="FERM_1"/>
    <property type="match status" value="1"/>
</dbReference>
<dbReference type="Proteomes" id="UP001209878">
    <property type="component" value="Unassembled WGS sequence"/>
</dbReference>
<dbReference type="GO" id="GO:0005856">
    <property type="term" value="C:cytoskeleton"/>
    <property type="evidence" value="ECO:0007669"/>
    <property type="project" value="UniProtKB-SubCell"/>
</dbReference>
<reference evidence="6" key="1">
    <citation type="journal article" date="2023" name="Mol. Biol. Evol.">
        <title>Third-Generation Sequencing Reveals the Adaptive Role of the Epigenome in Three Deep-Sea Polychaetes.</title>
        <authorList>
            <person name="Perez M."/>
            <person name="Aroh O."/>
            <person name="Sun Y."/>
            <person name="Lan Y."/>
            <person name="Juniper S.K."/>
            <person name="Young C.R."/>
            <person name="Angers B."/>
            <person name="Qian P.Y."/>
        </authorList>
    </citation>
    <scope>NUCLEOTIDE SEQUENCE</scope>
    <source>
        <strain evidence="6">R07B-5</strain>
    </source>
</reference>
<comment type="subcellular location">
    <subcellularLocation>
        <location evidence="1">Cytoplasm</location>
        <location evidence="1">Cytoskeleton</location>
    </subcellularLocation>
</comment>
<keyword evidence="3" id="KW-0206">Cytoskeleton</keyword>
<dbReference type="Gene3D" id="1.20.1420.10">
    <property type="entry name" value="Talin, central domain"/>
    <property type="match status" value="5"/>
</dbReference>
<dbReference type="SUPFAM" id="SSF47031">
    <property type="entry name" value="Second domain of FERM"/>
    <property type="match status" value="1"/>
</dbReference>
<dbReference type="InterPro" id="IPR036476">
    <property type="entry name" value="Talin_cent_sf"/>
</dbReference>
<dbReference type="GO" id="GO:0030036">
    <property type="term" value="P:actin cytoskeleton organization"/>
    <property type="evidence" value="ECO:0007669"/>
    <property type="project" value="TreeGrafter"/>
</dbReference>
<dbReference type="GO" id="GO:0005178">
    <property type="term" value="F:integrin binding"/>
    <property type="evidence" value="ECO:0007669"/>
    <property type="project" value="TreeGrafter"/>
</dbReference>
<dbReference type="SMART" id="SM01244">
    <property type="entry name" value="IRS"/>
    <property type="match status" value="1"/>
</dbReference>
<organism evidence="6 7">
    <name type="scientific">Ridgeia piscesae</name>
    <name type="common">Tubeworm</name>
    <dbReference type="NCBI Taxonomy" id="27915"/>
    <lineage>
        <taxon>Eukaryota</taxon>
        <taxon>Metazoa</taxon>
        <taxon>Spiralia</taxon>
        <taxon>Lophotrochozoa</taxon>
        <taxon>Annelida</taxon>
        <taxon>Polychaeta</taxon>
        <taxon>Sedentaria</taxon>
        <taxon>Canalipalpata</taxon>
        <taxon>Sabellida</taxon>
        <taxon>Siboglinidae</taxon>
        <taxon>Ridgeia</taxon>
    </lineage>
</organism>
<evidence type="ECO:0000313" key="7">
    <source>
        <dbReference type="Proteomes" id="UP001209878"/>
    </source>
</evidence>
<dbReference type="Gene3D" id="3.10.20.90">
    <property type="entry name" value="Phosphatidylinositol 3-kinase Catalytic Subunit, Chain A, domain 1"/>
    <property type="match status" value="1"/>
</dbReference>
<dbReference type="InterPro" id="IPR014352">
    <property type="entry name" value="FERM/acyl-CoA-bd_prot_sf"/>
</dbReference>
<dbReference type="InterPro" id="IPR019747">
    <property type="entry name" value="FERM_CS"/>
</dbReference>
<dbReference type="Gene3D" id="1.20.120.230">
    <property type="entry name" value="Alpha-catenin/vinculin-like"/>
    <property type="match status" value="5"/>
</dbReference>
<keyword evidence="2" id="KW-0963">Cytoplasm</keyword>
<dbReference type="Gene3D" id="1.20.80.10">
    <property type="match status" value="1"/>
</dbReference>
<dbReference type="CDD" id="cd10569">
    <property type="entry name" value="FERM_C_Talin"/>
    <property type="match status" value="1"/>
</dbReference>
<feature type="region of interest" description="Disordered" evidence="4">
    <location>
        <begin position="1"/>
        <end position="22"/>
    </location>
</feature>
<dbReference type="FunFam" id="1.20.1420.10:FF:000006">
    <property type="entry name" value="Talin 2"/>
    <property type="match status" value="1"/>
</dbReference>
<evidence type="ECO:0000313" key="6">
    <source>
        <dbReference type="EMBL" id="KAK2183020.1"/>
    </source>
</evidence>
<comment type="caution">
    <text evidence="6">The sequence shown here is derived from an EMBL/GenBank/DDBJ whole genome shotgun (WGS) entry which is preliminary data.</text>
</comment>
<dbReference type="InterPro" id="IPR019749">
    <property type="entry name" value="Band_41_domain"/>
</dbReference>
<dbReference type="InterPro" id="IPR054060">
    <property type="entry name" value="TLN1-like_RS"/>
</dbReference>
<dbReference type="GO" id="GO:0005925">
    <property type="term" value="C:focal adhesion"/>
    <property type="evidence" value="ECO:0007669"/>
    <property type="project" value="InterPro"/>
</dbReference>
<sequence length="1947" mass="207441">MGQVKATTNDVTVDSPPAHTRGTSSCGSTCIPATYFGDHCYMPDQKLASETRSGGISMQDNSSWLQLPSYIECMASDVDLRNIPKTSPRCMHWAPPTTAGSCVHSCQRRIVQLSTTRVTTVNRACAHRLSPGGNLVAAFAAFGAETQLCGWSACCPILSCSHLKLTCLAKCHMKIPVVSANKPVVCADTCGPPVFLGPTEASICIDSLPASLTPCQSSSSKLLPVNWLDHSKTLREQGIDLNETLLLRRKFFFSDQNVDARDPVQLNLLYVQMRDAICKGAHPVSQEEAVKFAGLQCQIQFGDYIPNKHKSGFLDLKEFLPREYIKVKGIEKKIFAEHKERATLSEIDAKVKYTALARSLKTYGITFFLVKEKMKGKNKMVPRLLGITKDSIVRVDEKTKQTLKTWPLTTVRRWAASPNSFTLDFGDYSDDYYSVQSTEGEQISQLIAGYIDIIVKKKKDKDYFGIEGDEESSMFEDSVSPAKATIIQHQSSKVGHANVGSVALPAVLRAGDTGQAQYSTGSMGKAQYSKISMQAHSGHVQPVGQNVELHGLEQAQRALLSNIETSLTAVQSAQTDLEQKSHLPPLGSDPASMKWRMNARDMSLQNVGAQLSAMTAATAQVVTLTSGGADDTDYNAVGSAVATISSNIGGLTKDVKMLAALDDTDGGDRLMDATRRLIGAFSDLLNAAQPGGAEPRQNMLAAASKIGEASHDLMTTVGDADVDHSIEEALLALAKAVANATAALVLKAKGVASRCDNQADQNKVIGAATHCALATSQLVACTKVVAPTMQHPACQDQLVDAAKHVAKSVDIVVETAQGACSDDQAIGDLRAAATEVSRALNDLLQQIKSCAGPSREANEVDTILTAADRLTGCMGDTPEMVRQARILAQATSMLVNDLQSEAESSRDSDQQKKLLAAAKVLADATAKMVEAAKGCASSPQDKNQQQALKQAAEDLRVATGIAASSASKKQIIHKLEVAAKHAASASTQLINASNGASPYNTNDASQQQLMSQCKVVADDSIPKLVHGIKGTMNNPEDPEAQMVLIAAAQDMLLPGGKLLASAKAAVPTISDQAVSMSVTGSAKNLAAALAELLTATTKAQEACGSLEIDGALYKVRKLEKDLEEIRKTAKCGNLVPLPGETAEDSATQLGATSKTVGSSMAQLLTAAAQGNDNYTGTAARDTASALEVMMEAARGVAATTGDRDLQENILACAIDVMDKSANLIMEAKKAVNNPNNPDNQTRLAQVAKAVSQALNTCVNCLPGLREVDTAAKQVNTISQRLTNIQYPATDRTFPQVQSDLNRRAVNLNQAATDVVTASRGSPKHVAESSTHFGEAYSDFIDGGIEMGAVTKNPETRTQIVNSLKSVSMVSSKLLLTTRSLLADPNAPNIKNLLAQAARSVTDSINQLINICTVSAPGQKECDNALRQMQMMRPLLDNPNEPATDGSYFDCLENVINRSRAAYLVGIADPNSQPGRPGLVDQGTFARANQAIQMACQDLTNPASTQKQVLSAATTVAKYTSSLCNICRVASSKTNNPVAKRHFVQSAKDVANSTANLVRAIKELDSDFSEENRRHCADAAQPLIEAIDELTTFASSPEFTSVPAKISLKARATQDSITSSGKALVDGACSMIQAAKQLAMQPRDPPTYHLYSQHSHSVSDAIKQLVASIRNNALGQKECEHAISSVNQAVRQLDKASMEAMAQNLAPHGENSLQGFQDQMTTSARMVLELIDPIRDAAKFEAEKLGHLVSSLASYFNPLTQGAIGCASKTVSSKQQMALLDQTKTVAECALQLLYAAKEGSGNAKAAQTHGVIDETADGAKEMLEELLQTLEDAASAAGFVSAMIETISKAVSKTESNPMPNDSLTYVDYQTSMVRLAKQIARTSQDMIGKSDSNVSELGGLANMLTHTYDQLASETPGAIATTPSADVSCRFTLLFHFVILRAIRPP</sequence>
<dbReference type="Pfam" id="PF21692">
    <property type="entry name" value="Talin_R4"/>
    <property type="match status" value="1"/>
</dbReference>
<dbReference type="InterPro" id="IPR057346">
    <property type="entry name" value="Talin1/2_VBS2"/>
</dbReference>
<dbReference type="GO" id="GO:0051015">
    <property type="term" value="F:actin filament binding"/>
    <property type="evidence" value="ECO:0007669"/>
    <property type="project" value="InterPro"/>
</dbReference>
<evidence type="ECO:0000256" key="1">
    <source>
        <dbReference type="ARBA" id="ARBA00004245"/>
    </source>
</evidence>
<dbReference type="InterPro" id="IPR036723">
    <property type="entry name" value="Alpha-catenin/vinculin-like_sf"/>
</dbReference>
<dbReference type="CDD" id="cd14473">
    <property type="entry name" value="FERM_B-lobe"/>
    <property type="match status" value="1"/>
</dbReference>
<dbReference type="SUPFAM" id="SSF50729">
    <property type="entry name" value="PH domain-like"/>
    <property type="match status" value="1"/>
</dbReference>
<dbReference type="InterPro" id="IPR015224">
    <property type="entry name" value="Talin_cent"/>
</dbReference>
<evidence type="ECO:0000256" key="2">
    <source>
        <dbReference type="ARBA" id="ARBA00022490"/>
    </source>
</evidence>
<feature type="domain" description="FERM" evidence="5">
    <location>
        <begin position="169"/>
        <end position="458"/>
    </location>
</feature>
<dbReference type="FunFam" id="1.20.120.230:FF:000002">
    <property type="entry name" value="Talin 2"/>
    <property type="match status" value="1"/>
</dbReference>
<evidence type="ECO:0000259" key="5">
    <source>
        <dbReference type="PROSITE" id="PS50057"/>
    </source>
</evidence>
<dbReference type="SMART" id="SM00295">
    <property type="entry name" value="B41"/>
    <property type="match status" value="1"/>
</dbReference>
<dbReference type="InterPro" id="IPR054082">
    <property type="entry name" value="Talin_IBS2B"/>
</dbReference>
<dbReference type="PANTHER" id="PTHR19981:SF1">
    <property type="entry name" value="RHEA, ISOFORM B"/>
    <property type="match status" value="1"/>
</dbReference>
<dbReference type="InterPro" id="IPR035963">
    <property type="entry name" value="FERM_2"/>
</dbReference>
<dbReference type="Pfam" id="PF09141">
    <property type="entry name" value="Talin_middle"/>
    <property type="match status" value="1"/>
</dbReference>
<dbReference type="CDD" id="cd12150">
    <property type="entry name" value="talin-RS"/>
    <property type="match status" value="1"/>
</dbReference>
<gene>
    <name evidence="6" type="ORF">NP493_327g02005</name>
</gene>
<name>A0AAD9L522_RIDPI</name>
<keyword evidence="7" id="KW-1185">Reference proteome</keyword>
<dbReference type="SUPFAM" id="SSF47220">
    <property type="entry name" value="alpha-catenin/vinculin-like"/>
    <property type="match status" value="5"/>
</dbReference>
<dbReference type="GO" id="GO:0001726">
    <property type="term" value="C:ruffle"/>
    <property type="evidence" value="ECO:0007669"/>
    <property type="project" value="InterPro"/>
</dbReference>
<dbReference type="GO" id="GO:0005886">
    <property type="term" value="C:plasma membrane"/>
    <property type="evidence" value="ECO:0007669"/>
    <property type="project" value="TreeGrafter"/>
</dbReference>
<dbReference type="PROSITE" id="PS50057">
    <property type="entry name" value="FERM_3"/>
    <property type="match status" value="1"/>
</dbReference>
<dbReference type="InterPro" id="IPR035964">
    <property type="entry name" value="I/LWEQ_dom_sf"/>
</dbReference>
<dbReference type="InterPro" id="IPR000299">
    <property type="entry name" value="FERM_domain"/>
</dbReference>
<dbReference type="Pfam" id="PF21865">
    <property type="entry name" value="TLN1-like_RS"/>
    <property type="match status" value="1"/>
</dbReference>
<dbReference type="GO" id="GO:0098609">
    <property type="term" value="P:cell-cell adhesion"/>
    <property type="evidence" value="ECO:0007669"/>
    <property type="project" value="TreeGrafter"/>
</dbReference>
<feature type="compositionally biased region" description="Polar residues" evidence="4">
    <location>
        <begin position="1"/>
        <end position="12"/>
    </location>
</feature>
<dbReference type="EMBL" id="JAODUO010000327">
    <property type="protein sequence ID" value="KAK2183020.1"/>
    <property type="molecule type" value="Genomic_DNA"/>
</dbReference>
<dbReference type="SUPFAM" id="SSF109885">
    <property type="entry name" value="I/LWEQ domain"/>
    <property type="match status" value="4"/>
</dbReference>
<accession>A0AAD9L522</accession>
<dbReference type="InterPro" id="IPR011993">
    <property type="entry name" value="PH-like_dom_sf"/>
</dbReference>
<evidence type="ECO:0000256" key="3">
    <source>
        <dbReference type="ARBA" id="ARBA00023212"/>
    </source>
</evidence>
<dbReference type="InterPro" id="IPR002404">
    <property type="entry name" value="IRS_PTB"/>
</dbReference>
<dbReference type="InterPro" id="IPR037438">
    <property type="entry name" value="Talin1/2-RS"/>
</dbReference>
<protein>
    <recommendedName>
        <fullName evidence="5">FERM domain-containing protein</fullName>
    </recommendedName>
</protein>
<dbReference type="Pfam" id="PF02174">
    <property type="entry name" value="IRS"/>
    <property type="match status" value="1"/>
</dbReference>
<dbReference type="GO" id="GO:0005737">
    <property type="term" value="C:cytoplasm"/>
    <property type="evidence" value="ECO:0007669"/>
    <property type="project" value="TreeGrafter"/>
</dbReference>
<dbReference type="InterPro" id="IPR015009">
    <property type="entry name" value="Vinculin-bd_dom"/>
</dbReference>
<dbReference type="Pfam" id="PF08913">
    <property type="entry name" value="VBS"/>
    <property type="match status" value="1"/>
</dbReference>
<dbReference type="FunFam" id="2.30.29.30:FF:000028">
    <property type="entry name" value="Talin 2"/>
    <property type="match status" value="1"/>
</dbReference>
<dbReference type="SUPFAM" id="SSF109880">
    <property type="entry name" value="A middle domain of Talin 1"/>
    <property type="match status" value="1"/>
</dbReference>
<dbReference type="FunFam" id="1.20.80.10:FF:000007">
    <property type="entry name" value="Talin 2"/>
    <property type="match status" value="1"/>
</dbReference>
<proteinExistence type="predicted"/>
<dbReference type="PANTHER" id="PTHR19981">
    <property type="entry name" value="TALIN"/>
    <property type="match status" value="1"/>
</dbReference>
<dbReference type="Gene3D" id="2.30.29.30">
    <property type="entry name" value="Pleckstrin-homology domain (PH domain)/Phosphotyrosine-binding domain (PTB)"/>
    <property type="match status" value="1"/>
</dbReference>
<dbReference type="InterPro" id="IPR019748">
    <property type="entry name" value="FERM_central"/>
</dbReference>
<dbReference type="Pfam" id="PF21896">
    <property type="entry name" value="Talin_IBS2B"/>
    <property type="match status" value="4"/>
</dbReference>
<dbReference type="GO" id="GO:0005200">
    <property type="term" value="F:structural constituent of cytoskeleton"/>
    <property type="evidence" value="ECO:0007669"/>
    <property type="project" value="InterPro"/>
</dbReference>
<dbReference type="InterPro" id="IPR049108">
    <property type="entry name" value="Talin_R4"/>
</dbReference>